<evidence type="ECO:0000313" key="1">
    <source>
        <dbReference type="EMBL" id="PRX20379.1"/>
    </source>
</evidence>
<dbReference type="Proteomes" id="UP000239415">
    <property type="component" value="Unassembled WGS sequence"/>
</dbReference>
<proteinExistence type="predicted"/>
<protein>
    <submittedName>
        <fullName evidence="1">Uncharacterized protein DUF4259</fullName>
    </submittedName>
</protein>
<dbReference type="OrthoDB" id="73183at2"/>
<evidence type="ECO:0000313" key="2">
    <source>
        <dbReference type="Proteomes" id="UP000239415"/>
    </source>
</evidence>
<dbReference type="RefSeq" id="WP_106320917.1">
    <property type="nucleotide sequence ID" value="NZ_BOMO01000128.1"/>
</dbReference>
<organism evidence="1 2">
    <name type="scientific">Actinoplanes italicus</name>
    <dbReference type="NCBI Taxonomy" id="113567"/>
    <lineage>
        <taxon>Bacteria</taxon>
        <taxon>Bacillati</taxon>
        <taxon>Actinomycetota</taxon>
        <taxon>Actinomycetes</taxon>
        <taxon>Micromonosporales</taxon>
        <taxon>Micromonosporaceae</taxon>
        <taxon>Actinoplanes</taxon>
    </lineage>
</organism>
<accession>A0A2T0KBW1</accession>
<reference evidence="1 2" key="1">
    <citation type="submission" date="2018-03" db="EMBL/GenBank/DDBJ databases">
        <title>Genomic Encyclopedia of Archaeal and Bacterial Type Strains, Phase II (KMG-II): from individual species to whole genera.</title>
        <authorList>
            <person name="Goeker M."/>
        </authorList>
    </citation>
    <scope>NUCLEOTIDE SEQUENCE [LARGE SCALE GENOMIC DNA]</scope>
    <source>
        <strain evidence="1 2">DSM 43146</strain>
    </source>
</reference>
<comment type="caution">
    <text evidence="1">The sequence shown here is derived from an EMBL/GenBank/DDBJ whole genome shotgun (WGS) entry which is preliminary data.</text>
</comment>
<dbReference type="InterPro" id="IPR025355">
    <property type="entry name" value="DUF4259"/>
</dbReference>
<dbReference type="Pfam" id="PF14078">
    <property type="entry name" value="DUF4259"/>
    <property type="match status" value="1"/>
</dbReference>
<dbReference type="AlphaFoldDB" id="A0A2T0KBW1"/>
<sequence>MATWNVGPFDNDDAVEWCDRLSAADPALRVELIERTLSHAVTHLADLNPASASEVFAAAAIVFQTATGKPATTTPYATVILADTEGVEPTPQLIGLACEALEVLMAGDSAFRRKWAGDVEEDLALEGAERVYDGLKGQLT</sequence>
<keyword evidence="2" id="KW-1185">Reference proteome</keyword>
<gene>
    <name evidence="1" type="ORF">CLV67_108177</name>
</gene>
<name>A0A2T0KBW1_9ACTN</name>
<dbReference type="EMBL" id="PVMZ01000008">
    <property type="protein sequence ID" value="PRX20379.1"/>
    <property type="molecule type" value="Genomic_DNA"/>
</dbReference>